<dbReference type="GO" id="GO:0009693">
    <property type="term" value="P:ethylene biosynthetic process"/>
    <property type="evidence" value="ECO:0007669"/>
    <property type="project" value="UniProtKB-KW"/>
</dbReference>
<dbReference type="InterPro" id="IPR027443">
    <property type="entry name" value="IPNS-like_sf"/>
</dbReference>
<dbReference type="InterPro" id="IPR050295">
    <property type="entry name" value="Plant_2OG-oxidoreductases"/>
</dbReference>
<dbReference type="OrthoDB" id="288590at2759"/>
<dbReference type="GO" id="GO:0009815">
    <property type="term" value="F:1-aminocyclopropane-1-carboxylate oxidase activity"/>
    <property type="evidence" value="ECO:0007669"/>
    <property type="project" value="UniProtKB-EC"/>
</dbReference>
<evidence type="ECO:0000256" key="5">
    <source>
        <dbReference type="ARBA" id="ARBA00023002"/>
    </source>
</evidence>
<evidence type="ECO:0000256" key="10">
    <source>
        <dbReference type="RuleBase" id="RU003682"/>
    </source>
</evidence>
<dbReference type="PANTHER" id="PTHR47991">
    <property type="entry name" value="OXOGLUTARATE/IRON-DEPENDENT DIOXYGENASE"/>
    <property type="match status" value="1"/>
</dbReference>
<dbReference type="AlphaFoldDB" id="A0A8B8MMR3"/>
<evidence type="ECO:0000256" key="3">
    <source>
        <dbReference type="ARBA" id="ARBA00022723"/>
    </source>
</evidence>
<comment type="similarity">
    <text evidence="1 10">Belongs to the iron/ascorbate-dependent oxidoreductase family.</text>
</comment>
<sequence>MENFPVVDMAKLNTEEKAGTMEKIKDACENWGFFELVNHGISHELMDTVEKLTKEHYKTCMEQRFKEMVASKGLESAQSEINDLDWESTFFLRHLPVSNISEIPDLDQDYRKAMKEFALELEKLAELLLDLLCENLGLEKGYLKKVFYGSKGPNFGTKVSNYPPCPNPELIKGLRAHTDAGGIILLFQDDKVSGLQLLKDDQWIDVPPMRHSIVINLGDQLEVITNGKYKSVMHRVMTQTDGNRMSIASFYNPGNDAVISPAPALVKEDETSQVYPKFVFDDYMKLYAGLKFQAKEPRFEAMKAMESPSINLGPIATV</sequence>
<dbReference type="EC" id="1.14.17.4" evidence="9"/>
<evidence type="ECO:0000256" key="6">
    <source>
        <dbReference type="ARBA" id="ARBA00023004"/>
    </source>
</evidence>
<evidence type="ECO:0000256" key="7">
    <source>
        <dbReference type="ARBA" id="ARBA00033478"/>
    </source>
</evidence>
<protein>
    <recommendedName>
        <fullName evidence="9">aminocyclopropanecarboxylate oxidase</fullName>
        <ecNumber evidence="9">1.14.17.4</ecNumber>
    </recommendedName>
</protein>
<reference evidence="13" key="2">
    <citation type="submission" date="2025-08" db="UniProtKB">
        <authorList>
            <consortium name="RefSeq"/>
        </authorList>
    </citation>
    <scope>IDENTIFICATION</scope>
    <source>
        <tissue evidence="13">Young leaves</tissue>
    </source>
</reference>
<dbReference type="InterPro" id="IPR005123">
    <property type="entry name" value="Oxoglu/Fe-dep_dioxygenase_dom"/>
</dbReference>
<dbReference type="Pfam" id="PF14226">
    <property type="entry name" value="DIOX_N"/>
    <property type="match status" value="1"/>
</dbReference>
<dbReference type="GO" id="GO:0031418">
    <property type="term" value="F:L-ascorbic acid binding"/>
    <property type="evidence" value="ECO:0007669"/>
    <property type="project" value="UniProtKB-KW"/>
</dbReference>
<dbReference type="GO" id="GO:0009835">
    <property type="term" value="P:fruit ripening"/>
    <property type="evidence" value="ECO:0007669"/>
    <property type="project" value="UniProtKB-KW"/>
</dbReference>
<evidence type="ECO:0000256" key="4">
    <source>
        <dbReference type="ARBA" id="ARBA00022896"/>
    </source>
</evidence>
<keyword evidence="12" id="KW-1185">Reference proteome</keyword>
<dbReference type="InterPro" id="IPR044861">
    <property type="entry name" value="IPNS-like_FE2OG_OXY"/>
</dbReference>
<dbReference type="GO" id="GO:0046872">
    <property type="term" value="F:metal ion binding"/>
    <property type="evidence" value="ECO:0007669"/>
    <property type="project" value="UniProtKB-KW"/>
</dbReference>
<organism evidence="12 13">
    <name type="scientific">Abrus precatorius</name>
    <name type="common">Indian licorice</name>
    <name type="synonym">Glycine abrus</name>
    <dbReference type="NCBI Taxonomy" id="3816"/>
    <lineage>
        <taxon>Eukaryota</taxon>
        <taxon>Viridiplantae</taxon>
        <taxon>Streptophyta</taxon>
        <taxon>Embryophyta</taxon>
        <taxon>Tracheophyta</taxon>
        <taxon>Spermatophyta</taxon>
        <taxon>Magnoliopsida</taxon>
        <taxon>eudicotyledons</taxon>
        <taxon>Gunneridae</taxon>
        <taxon>Pentapetalae</taxon>
        <taxon>rosids</taxon>
        <taxon>fabids</taxon>
        <taxon>Fabales</taxon>
        <taxon>Fabaceae</taxon>
        <taxon>Papilionoideae</taxon>
        <taxon>50 kb inversion clade</taxon>
        <taxon>NPAAA clade</taxon>
        <taxon>indigoferoid/millettioid clade</taxon>
        <taxon>Abreae</taxon>
        <taxon>Abrus</taxon>
    </lineage>
</organism>
<dbReference type="Gene3D" id="2.60.120.330">
    <property type="entry name" value="B-lactam Antibiotic, Isopenicillin N Synthase, Chain"/>
    <property type="match status" value="1"/>
</dbReference>
<evidence type="ECO:0000256" key="8">
    <source>
        <dbReference type="ARBA" id="ARBA00037892"/>
    </source>
</evidence>
<dbReference type="PROSITE" id="PS51471">
    <property type="entry name" value="FE2OG_OXY"/>
    <property type="match status" value="1"/>
</dbReference>
<keyword evidence="3 10" id="KW-0479">Metal-binding</keyword>
<accession>A0A8B8MMR3</accession>
<evidence type="ECO:0000256" key="9">
    <source>
        <dbReference type="ARBA" id="ARBA00039090"/>
    </source>
</evidence>
<dbReference type="Proteomes" id="UP000694853">
    <property type="component" value="Unplaced"/>
</dbReference>
<dbReference type="RefSeq" id="XP_027368892.1">
    <property type="nucleotide sequence ID" value="XM_027513091.1"/>
</dbReference>
<keyword evidence="5 10" id="KW-0560">Oxidoreductase</keyword>
<dbReference type="Pfam" id="PF03171">
    <property type="entry name" value="2OG-FeII_Oxy"/>
    <property type="match status" value="1"/>
</dbReference>
<keyword evidence="6 10" id="KW-0408">Iron</keyword>
<dbReference type="GeneID" id="113874873"/>
<name>A0A8B8MMR3_ABRPR</name>
<evidence type="ECO:0000256" key="2">
    <source>
        <dbReference type="ARBA" id="ARBA00022666"/>
    </source>
</evidence>
<proteinExistence type="inferred from homology"/>
<reference evidence="12" key="1">
    <citation type="journal article" date="2019" name="Toxins">
        <title>Detection of Abrin-Like and Prepropulchellin-Like Toxin Genes and Transcripts Using Whole Genome Sequencing and Full-Length Transcript Sequencing of Abrus precatorius.</title>
        <authorList>
            <person name="Hovde B.T."/>
            <person name="Daligault H.E."/>
            <person name="Hanschen E.R."/>
            <person name="Kunde Y.A."/>
            <person name="Johnson M.B."/>
            <person name="Starkenburg S.R."/>
            <person name="Johnson S.L."/>
        </authorList>
    </citation>
    <scope>NUCLEOTIDE SEQUENCE [LARGE SCALE GENOMIC DNA]</scope>
</reference>
<keyword evidence="4" id="KW-0847">Vitamin C</keyword>
<keyword evidence="7" id="KW-0292">Fruit ripening</keyword>
<dbReference type="SUPFAM" id="SSF51197">
    <property type="entry name" value="Clavaminate synthase-like"/>
    <property type="match status" value="1"/>
</dbReference>
<dbReference type="GO" id="GO:0071398">
    <property type="term" value="P:cellular response to fatty acid"/>
    <property type="evidence" value="ECO:0007669"/>
    <property type="project" value="UniProtKB-ARBA"/>
</dbReference>
<evidence type="ECO:0000256" key="1">
    <source>
        <dbReference type="ARBA" id="ARBA00008056"/>
    </source>
</evidence>
<dbReference type="InterPro" id="IPR026992">
    <property type="entry name" value="DIOX_N"/>
</dbReference>
<keyword evidence="2" id="KW-0266">Ethylene biosynthesis</keyword>
<feature type="domain" description="Fe2OG dioxygenase" evidence="11">
    <location>
        <begin position="153"/>
        <end position="253"/>
    </location>
</feature>
<gene>
    <name evidence="13" type="primary">LOC113874873</name>
</gene>
<comment type="pathway">
    <text evidence="8">Alkene biosynthesis; ethylene biosynthesis via S-adenosyl-L-methionine; ethylene from S-adenosyl-L-methionine: step 2/2.</text>
</comment>
<evidence type="ECO:0000313" key="12">
    <source>
        <dbReference type="Proteomes" id="UP000694853"/>
    </source>
</evidence>
<dbReference type="KEGG" id="aprc:113874873"/>
<evidence type="ECO:0000313" key="13">
    <source>
        <dbReference type="RefSeq" id="XP_027368892.1"/>
    </source>
</evidence>
<evidence type="ECO:0000259" key="11">
    <source>
        <dbReference type="PROSITE" id="PS51471"/>
    </source>
</evidence>
<dbReference type="FunFam" id="2.60.120.330:FF:000002">
    <property type="entry name" value="1-aminocyclopropane-1-carboxylate oxidase 1"/>
    <property type="match status" value="1"/>
</dbReference>